<dbReference type="AlphaFoldDB" id="A0ABD2Y8T0"/>
<dbReference type="Proteomes" id="UP001630127">
    <property type="component" value="Unassembled WGS sequence"/>
</dbReference>
<gene>
    <name evidence="1" type="ORF">ACH5RR_037887</name>
</gene>
<name>A0ABD2Y8T0_9GENT</name>
<keyword evidence="2" id="KW-1185">Reference proteome</keyword>
<dbReference type="EMBL" id="JBJUIK010000015">
    <property type="protein sequence ID" value="KAL3503438.1"/>
    <property type="molecule type" value="Genomic_DNA"/>
</dbReference>
<evidence type="ECO:0008006" key="3">
    <source>
        <dbReference type="Google" id="ProtNLM"/>
    </source>
</evidence>
<protein>
    <recommendedName>
        <fullName evidence="3">Pentatricopeptide repeat-containing protein</fullName>
    </recommendedName>
</protein>
<reference evidence="1 2" key="1">
    <citation type="submission" date="2024-11" db="EMBL/GenBank/DDBJ databases">
        <title>A near-complete genome assembly of Cinchona calisaya.</title>
        <authorList>
            <person name="Lian D.C."/>
            <person name="Zhao X.W."/>
            <person name="Wei L."/>
        </authorList>
    </citation>
    <scope>NUCLEOTIDE SEQUENCE [LARGE SCALE GENOMIC DNA]</scope>
    <source>
        <tissue evidence="1">Nenye</tissue>
    </source>
</reference>
<dbReference type="PANTHER" id="PTHR47262">
    <property type="entry name" value="OS02G0132600 PROTEIN"/>
    <property type="match status" value="1"/>
</dbReference>
<sequence>MKRSGVHITKNDIMALIGAYAACGQFGKAKQVVSYCVRHEHLATAVDLLKQLKHKVNIDNVAAQNIFDRVFCKISEKEPTNMHFGLAMLQQNLVFAPQRKALIFCSYRLTACASAKDLEACFLSRKEYKAAGLEYNVLSFGRIYQALLALGDRKSAPKYSD</sequence>
<evidence type="ECO:0000313" key="1">
    <source>
        <dbReference type="EMBL" id="KAL3503438.1"/>
    </source>
</evidence>
<evidence type="ECO:0000313" key="2">
    <source>
        <dbReference type="Proteomes" id="UP001630127"/>
    </source>
</evidence>
<proteinExistence type="predicted"/>
<comment type="caution">
    <text evidence="1">The sequence shown here is derived from an EMBL/GenBank/DDBJ whole genome shotgun (WGS) entry which is preliminary data.</text>
</comment>
<dbReference type="PANTHER" id="PTHR47262:SF1">
    <property type="entry name" value="OS02G0132600 PROTEIN"/>
    <property type="match status" value="1"/>
</dbReference>
<accession>A0ABD2Y8T0</accession>
<organism evidence="1 2">
    <name type="scientific">Cinchona calisaya</name>
    <dbReference type="NCBI Taxonomy" id="153742"/>
    <lineage>
        <taxon>Eukaryota</taxon>
        <taxon>Viridiplantae</taxon>
        <taxon>Streptophyta</taxon>
        <taxon>Embryophyta</taxon>
        <taxon>Tracheophyta</taxon>
        <taxon>Spermatophyta</taxon>
        <taxon>Magnoliopsida</taxon>
        <taxon>eudicotyledons</taxon>
        <taxon>Gunneridae</taxon>
        <taxon>Pentapetalae</taxon>
        <taxon>asterids</taxon>
        <taxon>lamiids</taxon>
        <taxon>Gentianales</taxon>
        <taxon>Rubiaceae</taxon>
        <taxon>Cinchonoideae</taxon>
        <taxon>Cinchoneae</taxon>
        <taxon>Cinchona</taxon>
    </lineage>
</organism>